<feature type="region of interest" description="Disordered" evidence="2">
    <location>
        <begin position="480"/>
        <end position="544"/>
    </location>
</feature>
<keyword evidence="1" id="KW-0175">Coiled coil</keyword>
<comment type="caution">
    <text evidence="3">The sequence shown here is derived from an EMBL/GenBank/DDBJ whole genome shotgun (WGS) entry which is preliminary data.</text>
</comment>
<dbReference type="RefSeq" id="WP_179914486.1">
    <property type="nucleotide sequence ID" value="NZ_JACBYE010000065.1"/>
</dbReference>
<gene>
    <name evidence="3" type="ORF">HZZ10_17450</name>
</gene>
<dbReference type="EMBL" id="JACBYE010000065">
    <property type="protein sequence ID" value="NYS95294.1"/>
    <property type="molecule type" value="Genomic_DNA"/>
</dbReference>
<dbReference type="Proteomes" id="UP000561011">
    <property type="component" value="Unassembled WGS sequence"/>
</dbReference>
<name>A0A853EZM4_9MICO</name>
<accession>A0A853EZM4</accession>
<reference evidence="3 4" key="1">
    <citation type="submission" date="2020-07" db="EMBL/GenBank/DDBJ databases">
        <title>MOT database genomes.</title>
        <authorList>
            <person name="Joseph S."/>
            <person name="Aduse-Opoku J."/>
            <person name="Hashim A."/>
            <person name="Wade W."/>
            <person name="Curtis M."/>
        </authorList>
    </citation>
    <scope>NUCLEOTIDE SEQUENCE [LARGE SCALE GENOMIC DNA]</scope>
    <source>
        <strain evidence="3 4">DSM 100099</strain>
    </source>
</reference>
<sequence>MNHDDVESLRRDNAAWRLLRADSAPLVLSFLGRVFIEQNVRAIGETELVSLLDDALYDLNVGHDPAPYPRSPKAYLDTWAAPDAGWLRKYYRPGSDEPQYDATPSVEKAVGWVATLRGRSFVGTESRLNTVFELLRQLAVGTETDPDVRLGQLEARRAQIDAEIEQVRAGVVPVLDAGSQRDRYQQFAAMAAELLSDFREVEDNFRTLDREMRERITGWDGAKGELLEQVVGSRDAIAESDQGRSFHAFYDFLLSRERQEEFTELITKVQTLDAVSAMSGGDKRLRRIHYDWLDAGERTQATVRVLSEQLRRFLDDQVWLENRRVMDLLRSIEGHALALRDRSPDLVTEIDGVSLDIVLPMERPLFRPQAVAKIDSEHVAPGEVDFDTSRLFDQVHVDPARLVAGVREALRHETQVSLPDVVAAQPLDQGLAELVTYLSLDDPRFTIVVDAEHTDEVRWMLGDVERVATVPRVTFVRRAGSTPVVGTGPDPSAAPGRREPGGAAPVPPSAPASAQTGRAAPGDGAAETAPEAPDEQHAQHEETS</sequence>
<proteinExistence type="predicted"/>
<evidence type="ECO:0000313" key="4">
    <source>
        <dbReference type="Proteomes" id="UP000561011"/>
    </source>
</evidence>
<dbReference type="AlphaFoldDB" id="A0A853EZM4"/>
<dbReference type="Pfam" id="PF11855">
    <property type="entry name" value="DUF3375"/>
    <property type="match status" value="1"/>
</dbReference>
<evidence type="ECO:0000256" key="2">
    <source>
        <dbReference type="SAM" id="MobiDB-lite"/>
    </source>
</evidence>
<organism evidence="3 4">
    <name type="scientific">Sanguibacter inulinus</name>
    <dbReference type="NCBI Taxonomy" id="60922"/>
    <lineage>
        <taxon>Bacteria</taxon>
        <taxon>Bacillati</taxon>
        <taxon>Actinomycetota</taxon>
        <taxon>Actinomycetes</taxon>
        <taxon>Micrococcales</taxon>
        <taxon>Sanguibacteraceae</taxon>
        <taxon>Sanguibacter</taxon>
    </lineage>
</organism>
<feature type="coiled-coil region" evidence="1">
    <location>
        <begin position="150"/>
        <end position="211"/>
    </location>
</feature>
<keyword evidence="4" id="KW-1185">Reference proteome</keyword>
<feature type="compositionally biased region" description="Basic and acidic residues" evidence="2">
    <location>
        <begin position="534"/>
        <end position="544"/>
    </location>
</feature>
<evidence type="ECO:0000256" key="1">
    <source>
        <dbReference type="SAM" id="Coils"/>
    </source>
</evidence>
<evidence type="ECO:0000313" key="3">
    <source>
        <dbReference type="EMBL" id="NYS95294.1"/>
    </source>
</evidence>
<dbReference type="InterPro" id="IPR021804">
    <property type="entry name" value="DUF3375"/>
</dbReference>
<protein>
    <submittedName>
        <fullName evidence="3">DUF3375 domain-containing protein</fullName>
    </submittedName>
</protein>